<dbReference type="Proteomes" id="UP000719917">
    <property type="component" value="Unassembled WGS sequence"/>
</dbReference>
<evidence type="ECO:0000256" key="1">
    <source>
        <dbReference type="ARBA" id="ARBA00022729"/>
    </source>
</evidence>
<comment type="caution">
    <text evidence="3">The sequence shown here is derived from an EMBL/GenBank/DDBJ whole genome shotgun (WGS) entry which is preliminary data.</text>
</comment>
<proteinExistence type="predicted"/>
<name>A0AAJ2YY00_WEICO</name>
<dbReference type="InterPro" id="IPR037873">
    <property type="entry name" value="BamE-like"/>
</dbReference>
<keyword evidence="2" id="KW-0472">Membrane</keyword>
<sequence length="193" mass="20508">MEKSNEKKVLAIIALVFAILGIVLSWVPILNNVGMIFAVIGLILGAIALLRNRKAKKTISLIATILSVIAMVIVLATQSLYGKAIDNAGKSVSSAMISSQKKDADNFKWTQADFDGLAVGDTISGVGGANYDEIVAKFGEPETKSDTQSGDYTMRNATWSKMVDGTYSSVDLGFVQQADGSYALSMKNSSSLN</sequence>
<feature type="transmembrane region" description="Helical" evidence="2">
    <location>
        <begin position="62"/>
        <end position="81"/>
    </location>
</feature>
<evidence type="ECO:0000313" key="3">
    <source>
        <dbReference type="EMBL" id="NBA12169.1"/>
    </source>
</evidence>
<protein>
    <submittedName>
        <fullName evidence="3">DUF4190 domain-containing protein</fullName>
    </submittedName>
</protein>
<dbReference type="RefSeq" id="WP_161691310.1">
    <property type="nucleotide sequence ID" value="NZ_JAAAMQ010000020.1"/>
</dbReference>
<dbReference type="EMBL" id="JAAAMQ010000020">
    <property type="protein sequence ID" value="NBA12169.1"/>
    <property type="molecule type" value="Genomic_DNA"/>
</dbReference>
<dbReference type="AlphaFoldDB" id="A0AAJ2YY00"/>
<feature type="transmembrane region" description="Helical" evidence="2">
    <location>
        <begin position="9"/>
        <end position="27"/>
    </location>
</feature>
<organism evidence="3 4">
    <name type="scientific">Weissella confusa</name>
    <name type="common">Lactobacillus confusus</name>
    <dbReference type="NCBI Taxonomy" id="1583"/>
    <lineage>
        <taxon>Bacteria</taxon>
        <taxon>Bacillati</taxon>
        <taxon>Bacillota</taxon>
        <taxon>Bacilli</taxon>
        <taxon>Lactobacillales</taxon>
        <taxon>Lactobacillaceae</taxon>
        <taxon>Weissella</taxon>
    </lineage>
</organism>
<reference evidence="3" key="1">
    <citation type="submission" date="2020-01" db="EMBL/GenBank/DDBJ databases">
        <title>First Reported Case and Whole Genome of Weissella confusa in an Equid.</title>
        <authorList>
            <person name="Little S.V."/>
            <person name="Lawhon S.D."/>
        </authorList>
    </citation>
    <scope>NUCLEOTIDE SEQUENCE</scope>
    <source>
        <strain evidence="3">718955</strain>
    </source>
</reference>
<keyword evidence="1" id="KW-0732">Signal</keyword>
<dbReference type="Gene3D" id="3.30.1450.10">
    <property type="match status" value="1"/>
</dbReference>
<keyword evidence="2" id="KW-1133">Transmembrane helix</keyword>
<accession>A0AAJ2YY00</accession>
<feature type="transmembrane region" description="Helical" evidence="2">
    <location>
        <begin position="33"/>
        <end position="50"/>
    </location>
</feature>
<keyword evidence="2" id="KW-0812">Transmembrane</keyword>
<gene>
    <name evidence="3" type="ORF">GTU77_08085</name>
</gene>
<evidence type="ECO:0000313" key="4">
    <source>
        <dbReference type="Proteomes" id="UP000719917"/>
    </source>
</evidence>
<evidence type="ECO:0000256" key="2">
    <source>
        <dbReference type="SAM" id="Phobius"/>
    </source>
</evidence>